<evidence type="ECO:0000313" key="1">
    <source>
        <dbReference type="EMBL" id="JAI04681.1"/>
    </source>
</evidence>
<protein>
    <submittedName>
        <fullName evidence="1">Uncharacterized protein</fullName>
    </submittedName>
</protein>
<reference evidence="1" key="2">
    <citation type="journal article" date="2015" name="Fish Shellfish Immunol.">
        <title>Early steps in the European eel (Anguilla anguilla)-Vibrio vulnificus interaction in the gills: Role of the RtxA13 toxin.</title>
        <authorList>
            <person name="Callol A."/>
            <person name="Pajuelo D."/>
            <person name="Ebbesson L."/>
            <person name="Teles M."/>
            <person name="MacKenzie S."/>
            <person name="Amaro C."/>
        </authorList>
    </citation>
    <scope>NUCLEOTIDE SEQUENCE</scope>
</reference>
<proteinExistence type="predicted"/>
<dbReference type="EMBL" id="GBXM01003897">
    <property type="protein sequence ID" value="JAI04681.1"/>
    <property type="molecule type" value="Transcribed_RNA"/>
</dbReference>
<reference evidence="1" key="1">
    <citation type="submission" date="2014-11" db="EMBL/GenBank/DDBJ databases">
        <authorList>
            <person name="Amaro Gonzalez C."/>
        </authorList>
    </citation>
    <scope>NUCLEOTIDE SEQUENCE</scope>
</reference>
<sequence>MAMMRSVFTCLLLNPKRQPNLVKLISGKHRVMFQGDIQEAICKMANLSAANSYKTIQI</sequence>
<organism evidence="1">
    <name type="scientific">Anguilla anguilla</name>
    <name type="common">European freshwater eel</name>
    <name type="synonym">Muraena anguilla</name>
    <dbReference type="NCBI Taxonomy" id="7936"/>
    <lineage>
        <taxon>Eukaryota</taxon>
        <taxon>Metazoa</taxon>
        <taxon>Chordata</taxon>
        <taxon>Craniata</taxon>
        <taxon>Vertebrata</taxon>
        <taxon>Euteleostomi</taxon>
        <taxon>Actinopterygii</taxon>
        <taxon>Neopterygii</taxon>
        <taxon>Teleostei</taxon>
        <taxon>Anguilliformes</taxon>
        <taxon>Anguillidae</taxon>
        <taxon>Anguilla</taxon>
    </lineage>
</organism>
<dbReference type="AlphaFoldDB" id="A0A0E9XS40"/>
<name>A0A0E9XS40_ANGAN</name>
<accession>A0A0E9XS40</accession>